<dbReference type="Gene3D" id="1.10.10.10">
    <property type="entry name" value="Winged helix-like DNA-binding domain superfamily/Winged helix DNA-binding domain"/>
    <property type="match status" value="1"/>
</dbReference>
<dbReference type="Pfam" id="PF12802">
    <property type="entry name" value="MarR_2"/>
    <property type="match status" value="1"/>
</dbReference>
<evidence type="ECO:0000313" key="3">
    <source>
        <dbReference type="Proteomes" id="UP000030907"/>
    </source>
</evidence>
<dbReference type="GO" id="GO:0003700">
    <property type="term" value="F:DNA-binding transcription factor activity"/>
    <property type="evidence" value="ECO:0007669"/>
    <property type="project" value="InterPro"/>
</dbReference>
<dbReference type="Proteomes" id="UP000030907">
    <property type="component" value="Chromosome"/>
</dbReference>
<keyword evidence="3" id="KW-1185">Reference proteome</keyword>
<dbReference type="HOGENOM" id="CLU_140299_0_0_5"/>
<protein>
    <recommendedName>
        <fullName evidence="1">HTH marR-type domain-containing protein</fullName>
    </recommendedName>
</protein>
<dbReference type="EMBL" id="CP009122">
    <property type="protein sequence ID" value="AJA10177.1"/>
    <property type="molecule type" value="Genomic_DNA"/>
</dbReference>
<dbReference type="PANTHER" id="PTHR39515">
    <property type="entry name" value="CONSERVED PROTEIN"/>
    <property type="match status" value="1"/>
</dbReference>
<dbReference type="InterPro" id="IPR036390">
    <property type="entry name" value="WH_DNA-bd_sf"/>
</dbReference>
<dbReference type="KEGG" id="sphk:SKP52_16515"/>
<organism evidence="2 3">
    <name type="scientific">Sphingopyxis fribergensis</name>
    <dbReference type="NCBI Taxonomy" id="1515612"/>
    <lineage>
        <taxon>Bacteria</taxon>
        <taxon>Pseudomonadati</taxon>
        <taxon>Pseudomonadota</taxon>
        <taxon>Alphaproteobacteria</taxon>
        <taxon>Sphingomonadales</taxon>
        <taxon>Sphingomonadaceae</taxon>
        <taxon>Sphingopyxis</taxon>
    </lineage>
</organism>
<reference evidence="2 3" key="1">
    <citation type="journal article" date="2015" name="Int. J. Syst. Evol. Microbiol.">
        <title>Description of Sphingopyxis fribergensis sp. nov. - a soil bacterium with the ability to degrade styrene and phenylacetic acid.</title>
        <authorList>
            <person name="Oelschlagel M."/>
            <person name="Ruckert C."/>
            <person name="Kalinowski J."/>
            <person name="Schmidt G."/>
            <person name="Schlomann M."/>
            <person name="Tischler D."/>
        </authorList>
    </citation>
    <scope>NUCLEOTIDE SEQUENCE [LARGE SCALE GENOMIC DNA]</scope>
    <source>
        <strain evidence="2 3">Kp5.2</strain>
    </source>
</reference>
<dbReference type="OrthoDB" id="7629608at2"/>
<gene>
    <name evidence="2" type="ORF">SKP52_16515</name>
</gene>
<sequence>MPASTDISTDLDDITFLGRLSEALSQRIEEQTRPLFDEAGITVPVRSCSLLTALVDAGEASAADLARALGQSHQLVVQKCPALLRLGLITQHADPADARRKIFRLTDAGRDQLARIDAYSVRISEVYRALFEEVGDVHGAILKALNALADKPLSERIKE</sequence>
<dbReference type="STRING" id="1515612.SKP52_16515"/>
<dbReference type="PANTHER" id="PTHR39515:SF2">
    <property type="entry name" value="HTH-TYPE TRANSCRIPTIONAL REGULATOR RV0880"/>
    <property type="match status" value="1"/>
</dbReference>
<dbReference type="InterPro" id="IPR052526">
    <property type="entry name" value="HTH-type_Bedaq_tolerance"/>
</dbReference>
<proteinExistence type="predicted"/>
<dbReference type="SUPFAM" id="SSF46785">
    <property type="entry name" value="Winged helix' DNA-binding domain"/>
    <property type="match status" value="1"/>
</dbReference>
<feature type="domain" description="HTH marR-type" evidence="1">
    <location>
        <begin position="44"/>
        <end position="100"/>
    </location>
</feature>
<dbReference type="RefSeq" id="WP_052208423.1">
    <property type="nucleotide sequence ID" value="NZ_CP009122.1"/>
</dbReference>
<name>A0A0A7PQH9_9SPHN</name>
<accession>A0A0A7PQH9</accession>
<dbReference type="AlphaFoldDB" id="A0A0A7PQH9"/>
<evidence type="ECO:0000259" key="1">
    <source>
        <dbReference type="Pfam" id="PF12802"/>
    </source>
</evidence>
<dbReference type="InterPro" id="IPR036388">
    <property type="entry name" value="WH-like_DNA-bd_sf"/>
</dbReference>
<evidence type="ECO:0000313" key="2">
    <source>
        <dbReference type="EMBL" id="AJA10177.1"/>
    </source>
</evidence>
<dbReference type="InterPro" id="IPR000835">
    <property type="entry name" value="HTH_MarR-typ"/>
</dbReference>